<proteinExistence type="predicted"/>
<reference evidence="2" key="1">
    <citation type="submission" date="2017-10" db="EMBL/GenBank/DDBJ databases">
        <title>Massilia psychrophilum sp. nov., a novel purple-pigmented bacterium isolated from Tianshan glacier, Xinjiang Municipality, China.</title>
        <authorList>
            <person name="Wang H."/>
        </authorList>
    </citation>
    <scope>NUCLEOTIDE SEQUENCE [LARGE SCALE GENOMIC DNA]</scope>
    <source>
        <strain evidence="2">B2</strain>
    </source>
</reference>
<dbReference type="KEGG" id="mass:CR152_18740"/>
<keyword evidence="3" id="KW-1185">Reference proteome</keyword>
<organism evidence="2 3">
    <name type="scientific">Massilia violaceinigra</name>
    <dbReference type="NCBI Taxonomy" id="2045208"/>
    <lineage>
        <taxon>Bacteria</taxon>
        <taxon>Pseudomonadati</taxon>
        <taxon>Pseudomonadota</taxon>
        <taxon>Betaproteobacteria</taxon>
        <taxon>Burkholderiales</taxon>
        <taxon>Oxalobacteraceae</taxon>
        <taxon>Telluria group</taxon>
        <taxon>Massilia</taxon>
    </lineage>
</organism>
<dbReference type="Proteomes" id="UP000229897">
    <property type="component" value="Chromosome"/>
</dbReference>
<sequence length="197" mass="20774">MGVDETPAALAGVRFAQCTITHWRPAAPFLLIMSIAVSACIRPSRSLRLVLLCYAALNLTVALALVGRWAAGIGAASVLPAWCAGACALAAMLAWRASAQGEMRRRIDISGLGEIRLTVQQSLGAVPAEADVLQLLPGSTIWPHSLLLLLGSSGGKLVSVLLIWPDSLAREQFRGLSVALRAIAGRDNKFVGNNKIL</sequence>
<dbReference type="AlphaFoldDB" id="A0A2D2DMZ1"/>
<evidence type="ECO:0008006" key="4">
    <source>
        <dbReference type="Google" id="ProtNLM"/>
    </source>
</evidence>
<gene>
    <name evidence="2" type="ORF">CR152_18740</name>
</gene>
<keyword evidence="1" id="KW-1133">Transmembrane helix</keyword>
<evidence type="ECO:0000313" key="3">
    <source>
        <dbReference type="Proteomes" id="UP000229897"/>
    </source>
</evidence>
<feature type="transmembrane region" description="Helical" evidence="1">
    <location>
        <begin position="49"/>
        <end position="67"/>
    </location>
</feature>
<keyword evidence="1" id="KW-0472">Membrane</keyword>
<feature type="transmembrane region" description="Helical" evidence="1">
    <location>
        <begin position="73"/>
        <end position="95"/>
    </location>
</feature>
<dbReference type="EMBL" id="CP024608">
    <property type="protein sequence ID" value="ATQ76340.1"/>
    <property type="molecule type" value="Genomic_DNA"/>
</dbReference>
<evidence type="ECO:0000256" key="1">
    <source>
        <dbReference type="SAM" id="Phobius"/>
    </source>
</evidence>
<protein>
    <recommendedName>
        <fullName evidence="4">Flagellar hook-length control protein</fullName>
    </recommendedName>
</protein>
<keyword evidence="1" id="KW-0812">Transmembrane</keyword>
<feature type="transmembrane region" description="Helical" evidence="1">
    <location>
        <begin position="23"/>
        <end position="42"/>
    </location>
</feature>
<name>A0A2D2DMZ1_9BURK</name>
<dbReference type="InterPro" id="IPR009883">
    <property type="entry name" value="YgfX"/>
</dbReference>
<accession>A0A2D2DMZ1</accession>
<evidence type="ECO:0000313" key="2">
    <source>
        <dbReference type="EMBL" id="ATQ76340.1"/>
    </source>
</evidence>
<dbReference type="Pfam" id="PF07254">
    <property type="entry name" value="Cpta_toxin"/>
    <property type="match status" value="1"/>
</dbReference>